<dbReference type="GO" id="GO:0016020">
    <property type="term" value="C:membrane"/>
    <property type="evidence" value="ECO:0007669"/>
    <property type="project" value="UniProtKB-SubCell"/>
</dbReference>
<dbReference type="PANTHER" id="PTHR43310:SF1">
    <property type="entry name" value="SULFATE TRANSPORTER YBAR-RELATED"/>
    <property type="match status" value="1"/>
</dbReference>
<evidence type="ECO:0000313" key="7">
    <source>
        <dbReference type="EMBL" id="SFD19546.1"/>
    </source>
</evidence>
<dbReference type="AlphaFoldDB" id="A0A1I1QBM9"/>
<feature type="transmembrane region" description="Helical" evidence="5">
    <location>
        <begin position="179"/>
        <end position="196"/>
    </location>
</feature>
<evidence type="ECO:0000313" key="8">
    <source>
        <dbReference type="Proteomes" id="UP000198862"/>
    </source>
</evidence>
<accession>A0A1I1QBM9</accession>
<dbReference type="OrthoDB" id="9771198at2"/>
<dbReference type="InterPro" id="IPR011547">
    <property type="entry name" value="SLC26A/SulP_dom"/>
</dbReference>
<feature type="transmembrane region" description="Helical" evidence="5">
    <location>
        <begin position="42"/>
        <end position="58"/>
    </location>
</feature>
<dbReference type="Proteomes" id="UP000198862">
    <property type="component" value="Unassembled WGS sequence"/>
</dbReference>
<dbReference type="RefSeq" id="WP_091988316.1">
    <property type="nucleotide sequence ID" value="NZ_FOLO01000040.1"/>
</dbReference>
<name>A0A1I1QBM9_9GAMM</name>
<feature type="transmembrane region" description="Helical" evidence="5">
    <location>
        <begin position="241"/>
        <end position="262"/>
    </location>
</feature>
<dbReference type="CDD" id="cd07042">
    <property type="entry name" value="STAS_SulP_like_sulfate_transporter"/>
    <property type="match status" value="1"/>
</dbReference>
<dbReference type="STRING" id="1123010.SAMN02745724_03820"/>
<feature type="transmembrane region" description="Helical" evidence="5">
    <location>
        <begin position="87"/>
        <end position="105"/>
    </location>
</feature>
<evidence type="ECO:0000256" key="1">
    <source>
        <dbReference type="ARBA" id="ARBA00004141"/>
    </source>
</evidence>
<organism evidence="7 8">
    <name type="scientific">Pseudoalteromonas denitrificans DSM 6059</name>
    <dbReference type="NCBI Taxonomy" id="1123010"/>
    <lineage>
        <taxon>Bacteria</taxon>
        <taxon>Pseudomonadati</taxon>
        <taxon>Pseudomonadota</taxon>
        <taxon>Gammaproteobacteria</taxon>
        <taxon>Alteromonadales</taxon>
        <taxon>Pseudoalteromonadaceae</taxon>
        <taxon>Pseudoalteromonas</taxon>
    </lineage>
</organism>
<dbReference type="PROSITE" id="PS50801">
    <property type="entry name" value="STAS"/>
    <property type="match status" value="1"/>
</dbReference>
<evidence type="ECO:0000256" key="3">
    <source>
        <dbReference type="ARBA" id="ARBA00022989"/>
    </source>
</evidence>
<protein>
    <submittedName>
        <fullName evidence="7">Sulfate permease, SulP family</fullName>
    </submittedName>
</protein>
<proteinExistence type="predicted"/>
<feature type="transmembrane region" description="Helical" evidence="5">
    <location>
        <begin position="315"/>
        <end position="333"/>
    </location>
</feature>
<keyword evidence="3 5" id="KW-1133">Transmembrane helix</keyword>
<feature type="transmembrane region" description="Helical" evidence="5">
    <location>
        <begin position="370"/>
        <end position="401"/>
    </location>
</feature>
<feature type="transmembrane region" description="Helical" evidence="5">
    <location>
        <begin position="282"/>
        <end position="303"/>
    </location>
</feature>
<dbReference type="PANTHER" id="PTHR43310">
    <property type="entry name" value="SULFATE TRANSPORTER YBAR-RELATED"/>
    <property type="match status" value="1"/>
</dbReference>
<feature type="transmembrane region" description="Helical" evidence="5">
    <location>
        <begin position="117"/>
        <end position="135"/>
    </location>
</feature>
<sequence length="518" mass="55211">MFNLLSKAPKSAKNDILSGLTVALALVPEAVAFAFVAGVEPLVGLYAAFIVGLIAAIVGGRPGMISGATGALAVVMVSLVAVHGVEYLFATVLLMGLLQILAGVFKLGKFIRMVPHPVMLGFVNGLAIVIFLAQLGQFKVMDEAGTLQWMQGEALYLMLGLIALTMAIIHFLPKLTSAVPSTLVAIVVVTGLVFGLELESRTVLDFLKDMTGDLDATIAGGLPSFHIPVVPFTLETLYIILPYALILAAIGLIESLLTLTLIDEITQTRGNGNRECIGQGAANITCGVFGAMGGCAMIGQSMININSGGRSRLSGISAALILLAFILVGSSLIEMIPLAALVGVMFMVVLGTFEWSSLRIMKKVPKSDAFVIILVSAVTVATDLAIAVCVGVIVSALVFAWEHAKHIYTNSYIDEKGSKVYELHGPIFFGSVNNFLELFDVKNDPKDIIIEFKYSRVTDHSAIDAIDTLVERYSNTGKTLHLRHLSEDCKELLSKAADLVEVNVIEDPTYKVADNRLG</sequence>
<keyword evidence="4 5" id="KW-0472">Membrane</keyword>
<keyword evidence="8" id="KW-1185">Reference proteome</keyword>
<evidence type="ECO:0000259" key="6">
    <source>
        <dbReference type="PROSITE" id="PS50801"/>
    </source>
</evidence>
<comment type="subcellular location">
    <subcellularLocation>
        <location evidence="1">Membrane</location>
        <topology evidence="1">Multi-pass membrane protein</topology>
    </subcellularLocation>
</comment>
<dbReference type="Pfam" id="PF00916">
    <property type="entry name" value="Sulfate_transp"/>
    <property type="match status" value="1"/>
</dbReference>
<evidence type="ECO:0000256" key="5">
    <source>
        <dbReference type="SAM" id="Phobius"/>
    </source>
</evidence>
<dbReference type="InterPro" id="IPR036513">
    <property type="entry name" value="STAS_dom_sf"/>
</dbReference>
<feature type="domain" description="STAS" evidence="6">
    <location>
        <begin position="417"/>
        <end position="496"/>
    </location>
</feature>
<gene>
    <name evidence="7" type="ORF">SAMN02745724_03820</name>
</gene>
<feature type="transmembrane region" description="Helical" evidence="5">
    <location>
        <begin position="155"/>
        <end position="172"/>
    </location>
</feature>
<dbReference type="Gene3D" id="3.30.750.24">
    <property type="entry name" value="STAS domain"/>
    <property type="match status" value="1"/>
</dbReference>
<dbReference type="SUPFAM" id="SSF52091">
    <property type="entry name" value="SpoIIaa-like"/>
    <property type="match status" value="1"/>
</dbReference>
<evidence type="ECO:0000256" key="2">
    <source>
        <dbReference type="ARBA" id="ARBA00022692"/>
    </source>
</evidence>
<dbReference type="EMBL" id="FOLO01000040">
    <property type="protein sequence ID" value="SFD19546.1"/>
    <property type="molecule type" value="Genomic_DNA"/>
</dbReference>
<feature type="transmembrane region" description="Helical" evidence="5">
    <location>
        <begin position="339"/>
        <end position="358"/>
    </location>
</feature>
<reference evidence="7 8" key="1">
    <citation type="submission" date="2016-10" db="EMBL/GenBank/DDBJ databases">
        <authorList>
            <person name="de Groot N.N."/>
        </authorList>
    </citation>
    <scope>NUCLEOTIDE SEQUENCE [LARGE SCALE GENOMIC DNA]</scope>
    <source>
        <strain evidence="7 8">DSM 6059</strain>
    </source>
</reference>
<evidence type="ECO:0000256" key="4">
    <source>
        <dbReference type="ARBA" id="ARBA00023136"/>
    </source>
</evidence>
<dbReference type="Pfam" id="PF01740">
    <property type="entry name" value="STAS"/>
    <property type="match status" value="1"/>
</dbReference>
<keyword evidence="2 5" id="KW-0812">Transmembrane</keyword>
<dbReference type="InterPro" id="IPR002645">
    <property type="entry name" value="STAS_dom"/>
</dbReference>
<dbReference type="InterPro" id="IPR052706">
    <property type="entry name" value="Membrane-Transporter-like"/>
</dbReference>